<reference evidence="3 5" key="2">
    <citation type="submission" date="2024-03" db="EMBL/GenBank/DDBJ databases">
        <title>Reference genomes for the five species model microbial community.</title>
        <authorList>
            <person name="Padfield D."/>
        </authorList>
    </citation>
    <scope>NUCLEOTIDE SEQUENCE [LARGE SCALE GENOMIC DNA]</scope>
    <source>
        <strain evidence="3 5">AB1</strain>
    </source>
</reference>
<evidence type="ECO:0000313" key="2">
    <source>
        <dbReference type="EMBL" id="SSW69438.1"/>
    </source>
</evidence>
<dbReference type="Proteomes" id="UP000289465">
    <property type="component" value="Unassembled WGS sequence"/>
</dbReference>
<feature type="domain" description="AB hydrolase-1" evidence="1">
    <location>
        <begin position="29"/>
        <end position="259"/>
    </location>
</feature>
<name>A0A446CNV3_9BURK</name>
<evidence type="ECO:0000313" key="4">
    <source>
        <dbReference type="Proteomes" id="UP000289465"/>
    </source>
</evidence>
<dbReference type="RefSeq" id="WP_129242194.1">
    <property type="nucleotide sequence ID" value="NZ_CP148753.1"/>
</dbReference>
<reference evidence="2 4" key="1">
    <citation type="submission" date="2018-07" db="EMBL/GenBank/DDBJ databases">
        <authorList>
            <person name="Peeters C."/>
        </authorList>
    </citation>
    <scope>NUCLEOTIDE SEQUENCE [LARGE SCALE GENOMIC DNA]</scope>
    <source>
        <strain evidence="2 4">LMG 30378</strain>
    </source>
</reference>
<dbReference type="InterPro" id="IPR050266">
    <property type="entry name" value="AB_hydrolase_sf"/>
</dbReference>
<gene>
    <name evidence="2" type="primary">bioH_2</name>
    <name evidence="2" type="ORF">AVE30378_03517</name>
    <name evidence="3" type="ORF">WHX56_22510</name>
</gene>
<dbReference type="OrthoDB" id="6117067at2"/>
<evidence type="ECO:0000313" key="3">
    <source>
        <dbReference type="EMBL" id="WXR72404.1"/>
    </source>
</evidence>
<dbReference type="SUPFAM" id="SSF53474">
    <property type="entry name" value="alpha/beta-Hydrolases"/>
    <property type="match status" value="1"/>
</dbReference>
<dbReference type="AlphaFoldDB" id="A0A446CNV3"/>
<organism evidence="2 4">
    <name type="scientific">Achromobacter veterisilvae</name>
    <dbReference type="NCBI Taxonomy" id="2069367"/>
    <lineage>
        <taxon>Bacteria</taxon>
        <taxon>Pseudomonadati</taxon>
        <taxon>Pseudomonadota</taxon>
        <taxon>Betaproteobacteria</taxon>
        <taxon>Burkholderiales</taxon>
        <taxon>Alcaligenaceae</taxon>
        <taxon>Achromobacter</taxon>
    </lineage>
</organism>
<dbReference type="GO" id="GO:0090499">
    <property type="term" value="F:pimelyl-[acyl-carrier protein] methyl ester esterase activity"/>
    <property type="evidence" value="ECO:0007669"/>
    <property type="project" value="UniProtKB-EC"/>
</dbReference>
<dbReference type="Proteomes" id="UP001456224">
    <property type="component" value="Chromosome"/>
</dbReference>
<dbReference type="EMBL" id="CP148753">
    <property type="protein sequence ID" value="WXR72404.1"/>
    <property type="molecule type" value="Genomic_DNA"/>
</dbReference>
<dbReference type="InterPro" id="IPR000073">
    <property type="entry name" value="AB_hydrolase_1"/>
</dbReference>
<accession>A0A446CNV3</accession>
<proteinExistence type="predicted"/>
<keyword evidence="2" id="KW-0378">Hydrolase</keyword>
<dbReference type="Gene3D" id="3.40.50.1820">
    <property type="entry name" value="alpha/beta hydrolase"/>
    <property type="match status" value="1"/>
</dbReference>
<evidence type="ECO:0000259" key="1">
    <source>
        <dbReference type="Pfam" id="PF12697"/>
    </source>
</evidence>
<keyword evidence="5" id="KW-1185">Reference proteome</keyword>
<sequence length="284" mass="30625">MQRSTFLTNDGAQLSYASWPARQADAQPVVMLHSLFFGADMFDAVVPRLGGDYAVLAVDHRGQGASSAGAQPASMLRLAQDTIALIEARVGGPAHVVGSSMGGYVALQMAALRPDLLRTLTLSCCTAHAERQPERFDALEAALREQGPARLVDTLMATMFSEHFMQQGDAQARARWRAHFAALPRSVADAVHGVFSRPGYEPLLPGLDMPVLLCSGQGDRAKRPEDMQYIADRVAGSRHVTFERAGHTPPVEDPARFAAELLRFWRASARVPGEGAARPLAPNS</sequence>
<dbReference type="EC" id="3.1.1.85" evidence="2"/>
<dbReference type="EMBL" id="UFQC01000018">
    <property type="protein sequence ID" value="SSW69438.1"/>
    <property type="molecule type" value="Genomic_DNA"/>
</dbReference>
<dbReference type="PANTHER" id="PTHR43798">
    <property type="entry name" value="MONOACYLGLYCEROL LIPASE"/>
    <property type="match status" value="1"/>
</dbReference>
<protein>
    <submittedName>
        <fullName evidence="3">Alpha/beta hydrolase</fullName>
    </submittedName>
    <submittedName>
        <fullName evidence="2">Pimeloyl-[acyl-carrier protein] methyl ester esterase</fullName>
        <ecNumber evidence="2">3.1.1.85</ecNumber>
    </submittedName>
</protein>
<dbReference type="InterPro" id="IPR029058">
    <property type="entry name" value="AB_hydrolase_fold"/>
</dbReference>
<dbReference type="Pfam" id="PF12697">
    <property type="entry name" value="Abhydrolase_6"/>
    <property type="match status" value="1"/>
</dbReference>
<evidence type="ECO:0000313" key="5">
    <source>
        <dbReference type="Proteomes" id="UP001456224"/>
    </source>
</evidence>
<dbReference type="PRINTS" id="PR00111">
    <property type="entry name" value="ABHYDROLASE"/>
</dbReference>